<organism evidence="2 3">
    <name type="scientific">Streptomyces olivoverticillatus</name>
    <dbReference type="NCBI Taxonomy" id="66427"/>
    <lineage>
        <taxon>Bacteria</taxon>
        <taxon>Bacillati</taxon>
        <taxon>Actinomycetota</taxon>
        <taxon>Actinomycetes</taxon>
        <taxon>Kitasatosporales</taxon>
        <taxon>Streptomycetaceae</taxon>
        <taxon>Streptomyces</taxon>
    </lineage>
</organism>
<dbReference type="EMBL" id="JACHJH010000001">
    <property type="protein sequence ID" value="MBB4891714.1"/>
    <property type="molecule type" value="Genomic_DNA"/>
</dbReference>
<keyword evidence="3" id="KW-1185">Reference proteome</keyword>
<dbReference type="InterPro" id="IPR043917">
    <property type="entry name" value="DUF5753"/>
</dbReference>
<dbReference type="CDD" id="cd00093">
    <property type="entry name" value="HTH_XRE"/>
    <property type="match status" value="1"/>
</dbReference>
<feature type="domain" description="DUF5753" evidence="1">
    <location>
        <begin position="75"/>
        <end position="240"/>
    </location>
</feature>
<dbReference type="Pfam" id="PF19054">
    <property type="entry name" value="DUF5753"/>
    <property type="match status" value="1"/>
</dbReference>
<proteinExistence type="predicted"/>
<reference evidence="2 3" key="1">
    <citation type="submission" date="2020-08" db="EMBL/GenBank/DDBJ databases">
        <title>Genomic Encyclopedia of Type Strains, Phase III (KMG-III): the genomes of soil and plant-associated and newly described type strains.</title>
        <authorList>
            <person name="Whitman W."/>
        </authorList>
    </citation>
    <scope>NUCLEOTIDE SEQUENCE [LARGE SCALE GENOMIC DNA]</scope>
    <source>
        <strain evidence="2 3">CECT 3266</strain>
    </source>
</reference>
<protein>
    <recommendedName>
        <fullName evidence="1">DUF5753 domain-containing protein</fullName>
    </recommendedName>
</protein>
<accession>A0A7W7LK46</accession>
<dbReference type="AlphaFoldDB" id="A0A7W7LK46"/>
<comment type="caution">
    <text evidence="2">The sequence shown here is derived from an EMBL/GenBank/DDBJ whole genome shotgun (WGS) entry which is preliminary data.</text>
</comment>
<evidence type="ECO:0000313" key="2">
    <source>
        <dbReference type="EMBL" id="MBB4891714.1"/>
    </source>
</evidence>
<evidence type="ECO:0000259" key="1">
    <source>
        <dbReference type="Pfam" id="PF19054"/>
    </source>
</evidence>
<evidence type="ECO:0000313" key="3">
    <source>
        <dbReference type="Proteomes" id="UP000556084"/>
    </source>
</evidence>
<gene>
    <name evidence="2" type="ORF">FHS39_000714</name>
</gene>
<dbReference type="Proteomes" id="UP000556084">
    <property type="component" value="Unassembled WGS sequence"/>
</dbReference>
<dbReference type="InterPro" id="IPR001387">
    <property type="entry name" value="Cro/C1-type_HTH"/>
</dbReference>
<sequence>MSGDDVAALLEADRSRVSHIEAGRVDVPRNGLYKLLRAYGCEDGPLFEALMAMAHDRGKGWWDSYRDTLARRTLDLAELESRATSIRAHESSLIPGMLQTEDYARAVISNIDPDHKLVEHWVKFRLDRQQVLAGLQNYHAVIPESALRMRVGDTKIMRKQLLRLIEMARLPNVTLQVFPFEMGPYSTYARSFILFDGPTPELDTLYREHPTNADFIDDGDSITDYARMFERLASQALAPIDPEAAPERQETQDSLSLLQHVLYELRQE</sequence>
<name>A0A7W7LK46_9ACTN</name>